<dbReference type="PANTHER" id="PTHR21198:SF3">
    <property type="entry name" value="GLUTAMATE RACEMASE"/>
    <property type="match status" value="1"/>
</dbReference>
<accession>A0A2Z2HHJ0</accession>
<dbReference type="GeneID" id="32900568"/>
<evidence type="ECO:0000256" key="1">
    <source>
        <dbReference type="ARBA" id="ARBA00023235"/>
    </source>
</evidence>
<gene>
    <name evidence="2" type="ORF">NMSP_0063</name>
</gene>
<dbReference type="EMBL" id="CP021324">
    <property type="protein sequence ID" value="ARS63698.1"/>
    <property type="molecule type" value="Genomic_DNA"/>
</dbReference>
<protein>
    <submittedName>
        <fullName evidence="2">Glutamate racemase</fullName>
    </submittedName>
</protein>
<keyword evidence="3" id="KW-1185">Reference proteome</keyword>
<dbReference type="PANTHER" id="PTHR21198">
    <property type="entry name" value="GLUTAMATE RACEMASE"/>
    <property type="match status" value="1"/>
</dbReference>
<name>A0A2Z2HHJ0_9ARCH</name>
<organism evidence="2 3">
    <name type="scientific">Candidatus Nitrosomarinus catalinensis</name>
    <dbReference type="NCBI Taxonomy" id="1898749"/>
    <lineage>
        <taxon>Archaea</taxon>
        <taxon>Nitrososphaerota</taxon>
        <taxon>Nitrososphaeria</taxon>
        <taxon>Nitrosopumilales</taxon>
        <taxon>Nitrosopumilaceae</taxon>
        <taxon>Candidatus Nitrosomarinus</taxon>
    </lineage>
</organism>
<keyword evidence="1" id="KW-0413">Isomerase</keyword>
<dbReference type="Gene3D" id="3.40.50.1860">
    <property type="match status" value="2"/>
</dbReference>
<dbReference type="Proteomes" id="UP000249949">
    <property type="component" value="Chromosome"/>
</dbReference>
<reference evidence="2 3" key="1">
    <citation type="journal article" date="2017" name="Environ. Microbiol.">
        <title>Genome and epigenome of a novel marine Thaumarchaeota strain suggest viral infection, phosphorothioation DNA modification and multiple restriction systems.</title>
        <authorList>
            <person name="Ahlgren N.A."/>
            <person name="Chen Y."/>
            <person name="Needham D.M."/>
            <person name="Parada A.E."/>
            <person name="Sachdeva R."/>
            <person name="Trinh V."/>
            <person name="Chen T."/>
            <person name="Fuhrman J.A."/>
        </authorList>
    </citation>
    <scope>NUCLEOTIDE SEQUENCE [LARGE SCALE GENOMIC DNA]</scope>
    <source>
        <strain evidence="2 3">SPOT01</strain>
    </source>
</reference>
<dbReference type="GO" id="GO:0016855">
    <property type="term" value="F:racemase and epimerase activity, acting on amino acids and derivatives"/>
    <property type="evidence" value="ECO:0007669"/>
    <property type="project" value="InterPro"/>
</dbReference>
<dbReference type="KEGG" id="nct:NMSP_0063"/>
<dbReference type="RefSeq" id="WP_086906940.1">
    <property type="nucleotide sequence ID" value="NZ_CP021324.1"/>
</dbReference>
<dbReference type="InterPro" id="IPR001920">
    <property type="entry name" value="Asp/Glu_race"/>
</dbReference>
<dbReference type="AlphaFoldDB" id="A0A2Z2HHJ0"/>
<dbReference type="SUPFAM" id="SSF53681">
    <property type="entry name" value="Aspartate/glutamate racemase"/>
    <property type="match status" value="2"/>
</dbReference>
<sequence>MAKIAVFDSGLGSLSIIKEIQKNMKADIVYFADQKNYPYGNKSQAQIASIIKKTINLLEEKFTPDIIVVASNTPSLMLNLQIGKVVDVKPPLKLAQKKSKSKKIGILATKASVNSKGLVNYVTENNIPKSYEIFKIDGSNLVDLVESGKFLNNKKYCKKIIKKSLDDYIITENIDTITLSSTHLLFLKKLLEIEYPKVEFVDPGSLVAKKILHKIKNKQSKRNSLKIFTSGDIINFKNKLNKIGIKNKINYLST</sequence>
<evidence type="ECO:0000313" key="2">
    <source>
        <dbReference type="EMBL" id="ARS63698.1"/>
    </source>
</evidence>
<dbReference type="OrthoDB" id="6363at2157"/>
<proteinExistence type="predicted"/>
<evidence type="ECO:0000313" key="3">
    <source>
        <dbReference type="Proteomes" id="UP000249949"/>
    </source>
</evidence>